<dbReference type="Pfam" id="PF07282">
    <property type="entry name" value="Cas12f1-like_TNB"/>
    <property type="match status" value="1"/>
</dbReference>
<gene>
    <name evidence="7" type="ORF">B8W67_05615</name>
</gene>
<accession>A0A7I7SBP0</accession>
<protein>
    <submittedName>
        <fullName evidence="7">Uncharacterized protein</fullName>
    </submittedName>
</protein>
<dbReference type="EMBL" id="NCXO01000008">
    <property type="protein sequence ID" value="OSC34726.1"/>
    <property type="molecule type" value="Genomic_DNA"/>
</dbReference>
<evidence type="ECO:0000256" key="2">
    <source>
        <dbReference type="ARBA" id="ARBA00022578"/>
    </source>
</evidence>
<dbReference type="Pfam" id="PF01385">
    <property type="entry name" value="OrfB_IS605"/>
    <property type="match status" value="1"/>
</dbReference>
<dbReference type="GO" id="GO:0032196">
    <property type="term" value="P:transposition"/>
    <property type="evidence" value="ECO:0007669"/>
    <property type="project" value="UniProtKB-KW"/>
</dbReference>
<evidence type="ECO:0000256" key="3">
    <source>
        <dbReference type="ARBA" id="ARBA00023125"/>
    </source>
</evidence>
<keyword evidence="4" id="KW-0233">DNA recombination</keyword>
<reference evidence="7 8" key="1">
    <citation type="submission" date="2017-04" db="EMBL/GenBank/DDBJ databases">
        <title>The new phylogeny of genus Mycobacterium.</title>
        <authorList>
            <person name="Tortoli E."/>
            <person name="Trovato A."/>
            <person name="Cirillo D.M."/>
        </authorList>
    </citation>
    <scope>NUCLEOTIDE SEQUENCE [LARGE SCALE GENOMIC DNA]</scope>
    <source>
        <strain evidence="7 8">KCTC 19819</strain>
    </source>
</reference>
<evidence type="ECO:0000313" key="8">
    <source>
        <dbReference type="Proteomes" id="UP000193577"/>
    </source>
</evidence>
<dbReference type="AlphaFoldDB" id="A0A7I7SBP0"/>
<keyword evidence="2" id="KW-0815">Transposition</keyword>
<dbReference type="NCBIfam" id="NF040570">
    <property type="entry name" value="guided_TnpB"/>
    <property type="match status" value="1"/>
</dbReference>
<feature type="domain" description="Cas12f1-like TNB" evidence="6">
    <location>
        <begin position="294"/>
        <end position="355"/>
    </location>
</feature>
<sequence>MLEMHCSHARYVYNLGLEHRRLRWRGRRENTGVAQQMRELTEARKEFAWLREGSTVVQQGALRDLDRAYANFFAGRARFPRFRSARDPRQGFVVRDLKVRRYSKRHGALLVPKAGWVKFRLTYPWEKITEATSARITVSGGRWHVALTTPPRGKLNTEATAAPIGIDRGVANTVATSDSEFFQAPTWSPREQKRFIALQRHLARQQKGSTRRAVTVAKIAAMHHRLADRRRNWVEQTTTELALRHRSVGIEKLRTANMVRRPKPQPNPDKPGEFLPNGASAKAKLNKAIYASCWSRFATRLADKTDVIEVNPRFTSQQCHHCGHIDARNRESQAKFRCARCGNSGHADVHAAMNIRDRAFRSSRHPPGDTRHTGEAHNFDHHPAAA</sequence>
<dbReference type="GO" id="GO:0006310">
    <property type="term" value="P:DNA recombination"/>
    <property type="evidence" value="ECO:0007669"/>
    <property type="project" value="UniProtKB-KW"/>
</dbReference>
<keyword evidence="3" id="KW-0238">DNA-binding</keyword>
<feature type="domain" description="Probable transposase IS891/IS1136/IS1341" evidence="5">
    <location>
        <begin position="155"/>
        <end position="260"/>
    </location>
</feature>
<comment type="similarity">
    <text evidence="1">In the C-terminal section; belongs to the transposase 35 family.</text>
</comment>
<dbReference type="InterPro" id="IPR001959">
    <property type="entry name" value="Transposase"/>
</dbReference>
<comment type="caution">
    <text evidence="7">The sequence shown here is derived from an EMBL/GenBank/DDBJ whole genome shotgun (WGS) entry which is preliminary data.</text>
</comment>
<dbReference type="InterPro" id="IPR010095">
    <property type="entry name" value="Cas12f1-like_TNB"/>
</dbReference>
<organism evidence="7 8">
    <name type="scientific">Mycolicibacillus koreensis</name>
    <dbReference type="NCBI Taxonomy" id="1069220"/>
    <lineage>
        <taxon>Bacteria</taxon>
        <taxon>Bacillati</taxon>
        <taxon>Actinomycetota</taxon>
        <taxon>Actinomycetes</taxon>
        <taxon>Mycobacteriales</taxon>
        <taxon>Mycobacteriaceae</taxon>
        <taxon>Mycolicibacillus</taxon>
    </lineage>
</organism>
<evidence type="ECO:0000259" key="5">
    <source>
        <dbReference type="Pfam" id="PF01385"/>
    </source>
</evidence>
<keyword evidence="8" id="KW-1185">Reference proteome</keyword>
<evidence type="ECO:0000256" key="4">
    <source>
        <dbReference type="ARBA" id="ARBA00023172"/>
    </source>
</evidence>
<proteinExistence type="inferred from homology"/>
<dbReference type="GO" id="GO:0003677">
    <property type="term" value="F:DNA binding"/>
    <property type="evidence" value="ECO:0007669"/>
    <property type="project" value="UniProtKB-KW"/>
</dbReference>
<evidence type="ECO:0000259" key="6">
    <source>
        <dbReference type="Pfam" id="PF07282"/>
    </source>
</evidence>
<evidence type="ECO:0000256" key="1">
    <source>
        <dbReference type="ARBA" id="ARBA00008761"/>
    </source>
</evidence>
<dbReference type="Proteomes" id="UP000193577">
    <property type="component" value="Unassembled WGS sequence"/>
</dbReference>
<evidence type="ECO:0000313" key="7">
    <source>
        <dbReference type="EMBL" id="OSC34726.1"/>
    </source>
</evidence>
<name>A0A7I7SBP0_9MYCO</name>